<evidence type="ECO:0000259" key="2">
    <source>
        <dbReference type="Pfam" id="PF12146"/>
    </source>
</evidence>
<gene>
    <name evidence="3" type="ORF">ENH_00083940</name>
</gene>
<dbReference type="Pfam" id="PF12146">
    <property type="entry name" value="Hydrolase_4"/>
    <property type="match status" value="2"/>
</dbReference>
<accession>U6MLJ0</accession>
<dbReference type="PANTHER" id="PTHR11614">
    <property type="entry name" value="PHOSPHOLIPASE-RELATED"/>
    <property type="match status" value="1"/>
</dbReference>
<organism evidence="3 4">
    <name type="scientific">Eimeria necatrix</name>
    <dbReference type="NCBI Taxonomy" id="51315"/>
    <lineage>
        <taxon>Eukaryota</taxon>
        <taxon>Sar</taxon>
        <taxon>Alveolata</taxon>
        <taxon>Apicomplexa</taxon>
        <taxon>Conoidasida</taxon>
        <taxon>Coccidia</taxon>
        <taxon>Eucoccidiorida</taxon>
        <taxon>Eimeriorina</taxon>
        <taxon>Eimeriidae</taxon>
        <taxon>Eimeria</taxon>
    </lineage>
</organism>
<dbReference type="Gene3D" id="3.40.50.1820">
    <property type="entry name" value="alpha/beta hydrolase"/>
    <property type="match status" value="2"/>
</dbReference>
<dbReference type="AlphaFoldDB" id="U6MLJ0"/>
<dbReference type="SUPFAM" id="SSF53474">
    <property type="entry name" value="alpha/beta-Hydrolases"/>
    <property type="match status" value="1"/>
</dbReference>
<protein>
    <recommendedName>
        <fullName evidence="2">Serine aminopeptidase S33 domain-containing protein</fullName>
    </recommendedName>
</protein>
<evidence type="ECO:0000256" key="1">
    <source>
        <dbReference type="SAM" id="MobiDB-lite"/>
    </source>
</evidence>
<dbReference type="OrthoDB" id="2498029at2759"/>
<reference evidence="3" key="1">
    <citation type="submission" date="2013-10" db="EMBL/GenBank/DDBJ databases">
        <title>Genomic analysis of the causative agents of coccidiosis in chickens.</title>
        <authorList>
            <person name="Reid A.J."/>
            <person name="Blake D."/>
            <person name="Billington K."/>
            <person name="Browne H."/>
            <person name="Dunn M."/>
            <person name="Hung S."/>
            <person name="Kawahara F."/>
            <person name="Miranda-Saavedra D."/>
            <person name="Mourier T."/>
            <person name="Nagra H."/>
            <person name="Otto T.D."/>
            <person name="Rawlings N."/>
            <person name="Sanchez A."/>
            <person name="Sanders M."/>
            <person name="Subramaniam C."/>
            <person name="Tay Y."/>
            <person name="Dear P."/>
            <person name="Doerig C."/>
            <person name="Gruber A."/>
            <person name="Parkinson J."/>
            <person name="Shirley M."/>
            <person name="Wan K.L."/>
            <person name="Berriman M."/>
            <person name="Tomley F."/>
            <person name="Pain A."/>
        </authorList>
    </citation>
    <scope>NUCLEOTIDE SEQUENCE [LARGE SCALE GENOMIC DNA]</scope>
    <source>
        <strain evidence="3">Houghton</strain>
    </source>
</reference>
<name>U6MLJ0_9EIME</name>
<dbReference type="InterPro" id="IPR051044">
    <property type="entry name" value="MAG_DAG_Lipase"/>
</dbReference>
<evidence type="ECO:0000313" key="3">
    <source>
        <dbReference type="EMBL" id="CDJ64886.1"/>
    </source>
</evidence>
<proteinExistence type="predicted"/>
<feature type="domain" description="Serine aminopeptidase S33" evidence="2">
    <location>
        <begin position="320"/>
        <end position="447"/>
    </location>
</feature>
<dbReference type="RefSeq" id="XP_013433353.1">
    <property type="nucleotide sequence ID" value="XM_013577899.1"/>
</dbReference>
<reference evidence="3" key="2">
    <citation type="submission" date="2013-10" db="EMBL/GenBank/DDBJ databases">
        <authorList>
            <person name="Aslett M."/>
        </authorList>
    </citation>
    <scope>NUCLEOTIDE SEQUENCE [LARGE SCALE GENOMIC DNA]</scope>
    <source>
        <strain evidence="3">Houghton</strain>
    </source>
</reference>
<feature type="compositionally biased region" description="Polar residues" evidence="1">
    <location>
        <begin position="285"/>
        <end position="297"/>
    </location>
</feature>
<dbReference type="Proteomes" id="UP000030754">
    <property type="component" value="Unassembled WGS sequence"/>
</dbReference>
<feature type="compositionally biased region" description="Low complexity" evidence="1">
    <location>
        <begin position="298"/>
        <end position="315"/>
    </location>
</feature>
<dbReference type="GeneID" id="25478522"/>
<dbReference type="EMBL" id="HG723025">
    <property type="protein sequence ID" value="CDJ64886.1"/>
    <property type="molecule type" value="Genomic_DNA"/>
</dbReference>
<dbReference type="InterPro" id="IPR022742">
    <property type="entry name" value="Hydrolase_4"/>
</dbReference>
<keyword evidence="4" id="KW-1185">Reference proteome</keyword>
<evidence type="ECO:0000313" key="4">
    <source>
        <dbReference type="Proteomes" id="UP000030754"/>
    </source>
</evidence>
<feature type="domain" description="Serine aminopeptidase S33" evidence="2">
    <location>
        <begin position="142"/>
        <end position="253"/>
    </location>
</feature>
<dbReference type="InterPro" id="IPR029058">
    <property type="entry name" value="AB_hydrolase_fold"/>
</dbReference>
<feature type="region of interest" description="Disordered" evidence="1">
    <location>
        <begin position="247"/>
        <end position="317"/>
    </location>
</feature>
<dbReference type="VEuPathDB" id="ToxoDB:ENH_00083940"/>
<sequence>MGRKFRPRLPAPGEVLYPLDGSPAVESVMSPSGLKLALYAWRVQQPKAVALFIHGVQTHARFEFLRHLNPGEPDLPSPAPPAAAAPAGAAAGAAAQAAPAAASGTAAAPEAAAKERRGRGKAKAVRPIGRQCLRWCIYEGSWVQQLNRWGCSVYAGDLQSFGLSEGWKGRRCSVERLDNFAMDVIAFAEFVAADISARPATGGSPAPSGDQQPPPIYLVGISMGGFSVIRALEIMGETHHWLVREAPTSEPPNQEAPAGPPRQGPPHSSTQGAPVEPPEGAPSAALSTGSPSGTLTEAPTGAPSGAPTGAPSGSSDDIRPRIVGCVALAPMLSIEKASSGAYNRTMTKVGGVLSRVAPHLGVVKVPPARLPWVDDQKNEDPLVTCPLKIPARLAAEVMAAVPRVHLNAKFIPVHIALLIIHAREDSIVEPQGSIRFMNESGAHIQKRRLDILEGERGHYLVIEPGNDEVLAAIKEWLRL</sequence>